<feature type="compositionally biased region" description="Basic residues" evidence="1">
    <location>
        <begin position="76"/>
        <end position="89"/>
    </location>
</feature>
<reference evidence="2" key="1">
    <citation type="submission" date="2021-01" db="EMBL/GenBank/DDBJ databases">
        <authorList>
            <person name="Corre E."/>
            <person name="Pelletier E."/>
            <person name="Niang G."/>
            <person name="Scheremetjew M."/>
            <person name="Finn R."/>
            <person name="Kale V."/>
            <person name="Holt S."/>
            <person name="Cochrane G."/>
            <person name="Meng A."/>
            <person name="Brown T."/>
            <person name="Cohen L."/>
        </authorList>
    </citation>
    <scope>NUCLEOTIDE SEQUENCE</scope>
    <source>
        <strain evidence="2">CCMP 410</strain>
    </source>
</reference>
<evidence type="ECO:0000256" key="1">
    <source>
        <dbReference type="SAM" id="MobiDB-lite"/>
    </source>
</evidence>
<proteinExistence type="predicted"/>
<accession>A0A7S1VUC2</accession>
<organism evidence="2">
    <name type="scientific">Grammatophora oceanica</name>
    <dbReference type="NCBI Taxonomy" id="210454"/>
    <lineage>
        <taxon>Eukaryota</taxon>
        <taxon>Sar</taxon>
        <taxon>Stramenopiles</taxon>
        <taxon>Ochrophyta</taxon>
        <taxon>Bacillariophyta</taxon>
        <taxon>Fragilariophyceae</taxon>
        <taxon>Fragilariophycidae</taxon>
        <taxon>Rhabdonematales</taxon>
        <taxon>Grammatophoraceae</taxon>
        <taxon>Grammatophora</taxon>
    </lineage>
</organism>
<gene>
    <name evidence="2" type="ORF">GOCE00092_LOCUS27173</name>
</gene>
<protein>
    <submittedName>
        <fullName evidence="2">Uncharacterized protein</fullName>
    </submittedName>
</protein>
<feature type="region of interest" description="Disordered" evidence="1">
    <location>
        <begin position="1"/>
        <end position="25"/>
    </location>
</feature>
<name>A0A7S1VUC2_9STRA</name>
<evidence type="ECO:0000313" key="2">
    <source>
        <dbReference type="EMBL" id="CAD9311435.1"/>
    </source>
</evidence>
<sequence>MSATASYYASGSSTLDSSATSTHDSGNILVLVPPEDPICDYNKARKFFGPSVVKDVSVPGARHGFIEAEHAATGKDKKKTQKNQQKKKPLLNEVVPTAVKFFSQKGEP</sequence>
<dbReference type="AlphaFoldDB" id="A0A7S1VUC2"/>
<dbReference type="EMBL" id="HBGK01051630">
    <property type="protein sequence ID" value="CAD9311435.1"/>
    <property type="molecule type" value="Transcribed_RNA"/>
</dbReference>
<feature type="region of interest" description="Disordered" evidence="1">
    <location>
        <begin position="68"/>
        <end position="89"/>
    </location>
</feature>